<dbReference type="InterPro" id="IPR014057">
    <property type="entry name" value="HI1420"/>
</dbReference>
<dbReference type="Proteomes" id="UP001467690">
    <property type="component" value="Unassembled WGS sequence"/>
</dbReference>
<dbReference type="Pfam" id="PF21716">
    <property type="entry name" value="dnstrm_HI1420"/>
    <property type="match status" value="1"/>
</dbReference>
<accession>A0ABV1RM19</accession>
<dbReference type="PANTHER" id="PTHR40275:SF1">
    <property type="entry name" value="SSL7038 PROTEIN"/>
    <property type="match status" value="1"/>
</dbReference>
<organism evidence="1 2">
    <name type="scientific">Catenovulum sediminis</name>
    <dbReference type="NCBI Taxonomy" id="1740262"/>
    <lineage>
        <taxon>Bacteria</taxon>
        <taxon>Pseudomonadati</taxon>
        <taxon>Pseudomonadota</taxon>
        <taxon>Gammaproteobacteria</taxon>
        <taxon>Alteromonadales</taxon>
        <taxon>Alteromonadaceae</taxon>
        <taxon>Catenovulum</taxon>
    </lineage>
</organism>
<dbReference type="RefSeq" id="WP_350402802.1">
    <property type="nucleotide sequence ID" value="NZ_JBELOE010000266.1"/>
</dbReference>
<proteinExistence type="predicted"/>
<protein>
    <submittedName>
        <fullName evidence="1">Addiction module antidote protein</fullName>
    </submittedName>
</protein>
<dbReference type="EMBL" id="JBELOE010000266">
    <property type="protein sequence ID" value="MER2493760.1"/>
    <property type="molecule type" value="Genomic_DNA"/>
</dbReference>
<evidence type="ECO:0000313" key="2">
    <source>
        <dbReference type="Proteomes" id="UP001467690"/>
    </source>
</evidence>
<gene>
    <name evidence="1" type="ORF">ABS311_17935</name>
</gene>
<evidence type="ECO:0000313" key="1">
    <source>
        <dbReference type="EMBL" id="MER2493760.1"/>
    </source>
</evidence>
<reference evidence="1 2" key="1">
    <citation type="submission" date="2024-06" db="EMBL/GenBank/DDBJ databases">
        <authorList>
            <person name="Chen R.Y."/>
        </authorList>
    </citation>
    <scope>NUCLEOTIDE SEQUENCE [LARGE SCALE GENOMIC DNA]</scope>
    <source>
        <strain evidence="1 2">D2</strain>
    </source>
</reference>
<keyword evidence="2" id="KW-1185">Reference proteome</keyword>
<name>A0ABV1RM19_9ALTE</name>
<dbReference type="NCBIfam" id="TIGR02684">
    <property type="entry name" value="dnstrm_HI1420"/>
    <property type="match status" value="1"/>
</dbReference>
<comment type="caution">
    <text evidence="1">The sequence shown here is derived from an EMBL/GenBank/DDBJ whole genome shotgun (WGS) entry which is preliminary data.</text>
</comment>
<dbReference type="PANTHER" id="PTHR40275">
    <property type="entry name" value="SSL7038 PROTEIN"/>
    <property type="match status" value="1"/>
</dbReference>
<sequence length="102" mass="11659">MAEQLTEFNPFEFMETQEEINQFLLECYQDDHPNTFVTALGQLVKLHGVTSVAEKAGLNRDSMYKTFNGKTQPKNGEFISNQSVIDWLNGWGAEQEKPCPEK</sequence>